<dbReference type="CDD" id="cd14279">
    <property type="entry name" value="CUE"/>
    <property type="match status" value="1"/>
</dbReference>
<keyword evidence="6" id="KW-1185">Reference proteome</keyword>
<dbReference type="SMART" id="SM00612">
    <property type="entry name" value="Kelch"/>
    <property type="match status" value="1"/>
</dbReference>
<dbReference type="InterPro" id="IPR009719">
    <property type="entry name" value="GIP1_N"/>
</dbReference>
<dbReference type="InterPro" id="IPR052439">
    <property type="entry name" value="F-box/Kelch-repeat"/>
</dbReference>
<dbReference type="InterPro" id="IPR006652">
    <property type="entry name" value="Kelch_1"/>
</dbReference>
<dbReference type="PANTHER" id="PTHR46122:SF1">
    <property type="entry name" value="F-BOX DOMAIN-CONTAINING PROTEIN"/>
    <property type="match status" value="1"/>
</dbReference>
<dbReference type="Pfam" id="PF01344">
    <property type="entry name" value="Kelch_1"/>
    <property type="match status" value="2"/>
</dbReference>
<dbReference type="SUPFAM" id="SSF117281">
    <property type="entry name" value="Kelch motif"/>
    <property type="match status" value="1"/>
</dbReference>
<name>A0A8X7WGZ1_BRACI</name>
<evidence type="ECO:0000313" key="6">
    <source>
        <dbReference type="Proteomes" id="UP000886595"/>
    </source>
</evidence>
<dbReference type="AlphaFoldDB" id="A0A8X7WGZ1"/>
<keyword evidence="1" id="KW-0880">Kelch repeat</keyword>
<evidence type="ECO:0000256" key="1">
    <source>
        <dbReference type="ARBA" id="ARBA00022441"/>
    </source>
</evidence>
<feature type="region of interest" description="Disordered" evidence="3">
    <location>
        <begin position="67"/>
        <end position="100"/>
    </location>
</feature>
<evidence type="ECO:0000256" key="3">
    <source>
        <dbReference type="SAM" id="MobiDB-lite"/>
    </source>
</evidence>
<organism evidence="5 6">
    <name type="scientific">Brassica carinata</name>
    <name type="common">Ethiopian mustard</name>
    <name type="synonym">Abyssinian cabbage</name>
    <dbReference type="NCBI Taxonomy" id="52824"/>
    <lineage>
        <taxon>Eukaryota</taxon>
        <taxon>Viridiplantae</taxon>
        <taxon>Streptophyta</taxon>
        <taxon>Embryophyta</taxon>
        <taxon>Tracheophyta</taxon>
        <taxon>Spermatophyta</taxon>
        <taxon>Magnoliopsida</taxon>
        <taxon>eudicotyledons</taxon>
        <taxon>Gunneridae</taxon>
        <taxon>Pentapetalae</taxon>
        <taxon>rosids</taxon>
        <taxon>malvids</taxon>
        <taxon>Brassicales</taxon>
        <taxon>Brassicaceae</taxon>
        <taxon>Brassiceae</taxon>
        <taxon>Brassica</taxon>
    </lineage>
</organism>
<dbReference type="PANTHER" id="PTHR46122">
    <property type="entry name" value="GALACTOSE OXIDASE/KELCH REPEAT PROTEIN-RELATED"/>
    <property type="match status" value="1"/>
</dbReference>
<evidence type="ECO:0000256" key="2">
    <source>
        <dbReference type="ARBA" id="ARBA00022737"/>
    </source>
</evidence>
<protein>
    <recommendedName>
        <fullName evidence="4">GBF-interacting protein 1 N-terminal domain-containing protein</fullName>
    </recommendedName>
</protein>
<gene>
    <name evidence="5" type="ORF">Bca52824_000719</name>
</gene>
<dbReference type="EMBL" id="JAAMPC010000001">
    <property type="protein sequence ID" value="KAG2329539.1"/>
    <property type="molecule type" value="Genomic_DNA"/>
</dbReference>
<dbReference type="InterPro" id="IPR015915">
    <property type="entry name" value="Kelch-typ_b-propeller"/>
</dbReference>
<feature type="compositionally biased region" description="Low complexity" evidence="3">
    <location>
        <begin position="73"/>
        <end position="87"/>
    </location>
</feature>
<dbReference type="OrthoDB" id="45365at2759"/>
<reference evidence="5 6" key="1">
    <citation type="submission" date="2020-02" db="EMBL/GenBank/DDBJ databases">
        <authorList>
            <person name="Ma Q."/>
            <person name="Huang Y."/>
            <person name="Song X."/>
            <person name="Pei D."/>
        </authorList>
    </citation>
    <scope>NUCLEOTIDE SEQUENCE [LARGE SCALE GENOMIC DNA]</scope>
    <source>
        <strain evidence="5">Sxm20200214</strain>
        <tissue evidence="5">Leaf</tissue>
    </source>
</reference>
<sequence length="466" mass="52488">MGKSRASKKRAKEEEANAAEVAMAATVQRLQEIFKDHSEQGIRAALLECNMKQHFAIDRLLSQQVASNEQGASTQTPESSSTTTTSSVLVPNQSDLPNVPVRSGEAVPVSLMLLPNSSLLPDVISLCWRSDFPSLSMANRDLRAIVRDGRITTCRKQLGLVEHWFFVFEKEGLWFAFDPYNRAWHNVPVMPEAPYWLRNPGLPAREIMCVGSELLTCAESPVDTMHKFQAFNGTWSLVAGMTNQPAYGHAWAVHEDKIFAAGGCDADRKSLPSAHMYNSETGLWTPIRPMHHARMFCKGAFMDGKFYVVGGKLSYYDKLQTTTAEVYDPNSNAWSLIENFFTEDMVIGSFDITVVNKEMYHASPSGELGWIHKYSPRSGDWLFMGCFPWDSLPTLDAYLMAAYRPVRDQPFEHLVLMLWRMEKSDLKRYVDVYVAAPTVNLNWVLLTSESRDFGAYSQRLAGVMGY</sequence>
<dbReference type="Pfam" id="PF06972">
    <property type="entry name" value="GIP1_N"/>
    <property type="match status" value="1"/>
</dbReference>
<dbReference type="GO" id="GO:0005634">
    <property type="term" value="C:nucleus"/>
    <property type="evidence" value="ECO:0007669"/>
    <property type="project" value="UniProtKB-ARBA"/>
</dbReference>
<keyword evidence="2" id="KW-0677">Repeat</keyword>
<evidence type="ECO:0000259" key="4">
    <source>
        <dbReference type="Pfam" id="PF06972"/>
    </source>
</evidence>
<proteinExistence type="predicted"/>
<dbReference type="Gene3D" id="2.120.10.80">
    <property type="entry name" value="Kelch-type beta propeller"/>
    <property type="match status" value="1"/>
</dbReference>
<accession>A0A8X7WGZ1</accession>
<dbReference type="Proteomes" id="UP000886595">
    <property type="component" value="Unassembled WGS sequence"/>
</dbReference>
<comment type="caution">
    <text evidence="5">The sequence shown here is derived from an EMBL/GenBank/DDBJ whole genome shotgun (WGS) entry which is preliminary data.</text>
</comment>
<evidence type="ECO:0000313" key="5">
    <source>
        <dbReference type="EMBL" id="KAG2329539.1"/>
    </source>
</evidence>
<feature type="domain" description="GBF-interacting protein 1 N-terminal" evidence="4">
    <location>
        <begin position="25"/>
        <end position="64"/>
    </location>
</feature>